<sequence>MNCSKKISSDGYLFVPCLSREEDYVFSVWGSRVSDLAPSCSFLSMTPTVELETNSEADLFTSLQKGFQLSWSLPRYTASKLIGQCLRESKIIGFDREIGVCPIDDMRLPRSQVLEQLGICRRSGEIPEDPAKSLTDEIRLHRHHRYHETLQRQTGKRRIRFCLQGRAPGWPLCCSQAARQKFQMQWR</sequence>
<evidence type="ECO:0000313" key="1">
    <source>
        <dbReference type="EMBL" id="PKA61726.1"/>
    </source>
</evidence>
<reference evidence="1 2" key="1">
    <citation type="journal article" date="2017" name="Nature">
        <title>The Apostasia genome and the evolution of orchids.</title>
        <authorList>
            <person name="Zhang G.Q."/>
            <person name="Liu K.W."/>
            <person name="Li Z."/>
            <person name="Lohaus R."/>
            <person name="Hsiao Y.Y."/>
            <person name="Niu S.C."/>
            <person name="Wang J.Y."/>
            <person name="Lin Y.C."/>
            <person name="Xu Q."/>
            <person name="Chen L.J."/>
            <person name="Yoshida K."/>
            <person name="Fujiwara S."/>
            <person name="Wang Z.W."/>
            <person name="Zhang Y.Q."/>
            <person name="Mitsuda N."/>
            <person name="Wang M."/>
            <person name="Liu G.H."/>
            <person name="Pecoraro L."/>
            <person name="Huang H.X."/>
            <person name="Xiao X.J."/>
            <person name="Lin M."/>
            <person name="Wu X.Y."/>
            <person name="Wu W.L."/>
            <person name="Chen Y.Y."/>
            <person name="Chang S.B."/>
            <person name="Sakamoto S."/>
            <person name="Ohme-Takagi M."/>
            <person name="Yagi M."/>
            <person name="Zeng S.J."/>
            <person name="Shen C.Y."/>
            <person name="Yeh C.M."/>
            <person name="Luo Y.B."/>
            <person name="Tsai W.C."/>
            <person name="Van de Peer Y."/>
            <person name="Liu Z.J."/>
        </authorList>
    </citation>
    <scope>NUCLEOTIDE SEQUENCE [LARGE SCALE GENOMIC DNA]</scope>
    <source>
        <strain evidence="2">cv. Shenzhen</strain>
        <tissue evidence="1">Stem</tissue>
    </source>
</reference>
<evidence type="ECO:0000313" key="2">
    <source>
        <dbReference type="Proteomes" id="UP000236161"/>
    </source>
</evidence>
<accession>A0A2I0B1Q6</accession>
<proteinExistence type="predicted"/>
<dbReference type="OrthoDB" id="669307at2759"/>
<gene>
    <name evidence="1" type="ORF">AXF42_Ash008556</name>
</gene>
<name>A0A2I0B1Q6_9ASPA</name>
<organism evidence="1 2">
    <name type="scientific">Apostasia shenzhenica</name>
    <dbReference type="NCBI Taxonomy" id="1088818"/>
    <lineage>
        <taxon>Eukaryota</taxon>
        <taxon>Viridiplantae</taxon>
        <taxon>Streptophyta</taxon>
        <taxon>Embryophyta</taxon>
        <taxon>Tracheophyta</taxon>
        <taxon>Spermatophyta</taxon>
        <taxon>Magnoliopsida</taxon>
        <taxon>Liliopsida</taxon>
        <taxon>Asparagales</taxon>
        <taxon>Orchidaceae</taxon>
        <taxon>Apostasioideae</taxon>
        <taxon>Apostasia</taxon>
    </lineage>
</organism>
<dbReference type="Proteomes" id="UP000236161">
    <property type="component" value="Unassembled WGS sequence"/>
</dbReference>
<keyword evidence="2" id="KW-1185">Reference proteome</keyword>
<protein>
    <submittedName>
        <fullName evidence="1">Uncharacterized protein</fullName>
    </submittedName>
</protein>
<dbReference type="EMBL" id="KZ451923">
    <property type="protein sequence ID" value="PKA61726.1"/>
    <property type="molecule type" value="Genomic_DNA"/>
</dbReference>
<dbReference type="AlphaFoldDB" id="A0A2I0B1Q6"/>